<evidence type="ECO:0000256" key="10">
    <source>
        <dbReference type="ARBA" id="ARBA00022786"/>
    </source>
</evidence>
<evidence type="ECO:0000256" key="12">
    <source>
        <dbReference type="ARBA" id="ARBA00022837"/>
    </source>
</evidence>
<dbReference type="GO" id="GO:0008270">
    <property type="term" value="F:zinc ion binding"/>
    <property type="evidence" value="ECO:0007669"/>
    <property type="project" value="UniProtKB-KW"/>
</dbReference>
<sequence>MDSSLFGKKSNSELASLFECPVCFEYILPPILQCQNGHLVCQTCRKMITTCPTCRVQITSNIRNLQMEKVASSVYFPCKYSILGCKTQLLYQDKPGHEEACTHKPYICPCPGTSCKWQGPIDQVMPHLMSQHKSITTLEGEDIVFLATDINLSGAVDWVMIQSCFSHHFMLVLEKQEKNGRQQFYAVVQIIGSEKQAENFIYRLELSGHKRRLVWEATPKSIHDGVQTAINTNDCLVFDTTLAQRFSENGNLGINVTICPPKMYCNNEWIKCGALLLLVVVASIECGGAITECPQNDDLRRRVCSNYNETWQSDCHLMKHRCDCLEQVNAVDSKYCTYEHKHMHIDYYGECKDIEPCRDEVLEDFPRRMRDWLDSIISLSRVEVTNSKQDMEHKWIDAIIWKFCDLDKEPHDRYVSRHELFPLRAPLLSMESCISDFLDGCDANDDHKITLVEWGKCLGASPDEMQDKCNQFISKA</sequence>
<evidence type="ECO:0000256" key="6">
    <source>
        <dbReference type="ARBA" id="ARBA00022606"/>
    </source>
</evidence>
<evidence type="ECO:0000256" key="1">
    <source>
        <dbReference type="ARBA" id="ARBA00000900"/>
    </source>
</evidence>
<dbReference type="GO" id="GO:0005576">
    <property type="term" value="C:extracellular region"/>
    <property type="evidence" value="ECO:0007669"/>
    <property type="project" value="UniProtKB-SubCell"/>
</dbReference>
<dbReference type="InterPro" id="IPR018121">
    <property type="entry name" value="7-in-absentia-prot_TRAF-dom"/>
</dbReference>
<evidence type="ECO:0000256" key="9">
    <source>
        <dbReference type="ARBA" id="ARBA00022771"/>
    </source>
</evidence>
<keyword evidence="15" id="KW-0844">Vision</keyword>
<keyword evidence="13" id="KW-1015">Disulfide bond</keyword>
<evidence type="ECO:0000313" key="23">
    <source>
        <dbReference type="Proteomes" id="UP000790347"/>
    </source>
</evidence>
<evidence type="ECO:0000256" key="15">
    <source>
        <dbReference type="ARBA" id="ARBA00023305"/>
    </source>
</evidence>
<keyword evidence="9 18" id="KW-0863">Zinc-finger</keyword>
<dbReference type="InterPro" id="IPR011992">
    <property type="entry name" value="EF-hand-dom_pair"/>
</dbReference>
<dbReference type="Pfam" id="PF21361">
    <property type="entry name" value="Sina_ZnF"/>
    <property type="match status" value="1"/>
</dbReference>
<dbReference type="CDD" id="cd03829">
    <property type="entry name" value="Sina"/>
    <property type="match status" value="1"/>
</dbReference>
<evidence type="ECO:0000256" key="3">
    <source>
        <dbReference type="ARBA" id="ARBA00004906"/>
    </source>
</evidence>
<evidence type="ECO:0000259" key="20">
    <source>
        <dbReference type="PROSITE" id="PS50089"/>
    </source>
</evidence>
<protein>
    <recommendedName>
        <fullName evidence="19">E3 ubiquitin-protein ligase</fullName>
        <ecNumber evidence="19">2.3.2.27</ecNumber>
    </recommendedName>
</protein>
<feature type="domain" description="SIAH-type" evidence="21">
    <location>
        <begin position="73"/>
        <end position="133"/>
    </location>
</feature>
<dbReference type="InterPro" id="IPR049548">
    <property type="entry name" value="Sina-like_RING"/>
</dbReference>
<feature type="domain" description="RING-type" evidence="20">
    <location>
        <begin position="20"/>
        <end position="55"/>
    </location>
</feature>
<evidence type="ECO:0000256" key="14">
    <source>
        <dbReference type="ARBA" id="ARBA00023180"/>
    </source>
</evidence>
<dbReference type="Gene3D" id="2.60.210.10">
    <property type="entry name" value="Apoptosis, Tumor Necrosis Factor Receptor Associated Protein 2, Chain A"/>
    <property type="match status" value="1"/>
</dbReference>
<comment type="pathway">
    <text evidence="3 19">Protein modification; protein ubiquitination.</text>
</comment>
<comment type="function">
    <text evidence="16">E3 ubiquitin-protein ligase that is required for specification of R7 photoreceptor cell fate in the eye by mediating the ubiquitination and subsequent proteasomal degradation of Tramtrack (ttk). E3 Ubiquitin ligases accept ubiquitin from an E2 ubiquitin-conjugating enzyme in the form of a thioester and then directly transfers the ubiquitin to targeted substrates. Acts via the formation of a complex with ebi and phyl that ubiquitinates the transcription repressor ttk, a general inhibitor of photoreceptor differentiation, in a subset of photoreceptor cells in the eye, leading to the differentiation of cells into neurons. Also involved in external sensory organ development.</text>
</comment>
<dbReference type="Pfam" id="PF10591">
    <property type="entry name" value="SPARC_Ca_bdg"/>
    <property type="match status" value="1"/>
</dbReference>
<evidence type="ECO:0000256" key="2">
    <source>
        <dbReference type="ARBA" id="ARBA00004613"/>
    </source>
</evidence>
<evidence type="ECO:0000256" key="8">
    <source>
        <dbReference type="ARBA" id="ARBA00022723"/>
    </source>
</evidence>
<keyword evidence="7" id="KW-0808">Transferase</keyword>
<dbReference type="InterPro" id="IPR018247">
    <property type="entry name" value="EF_Hand_1_Ca_BS"/>
</dbReference>
<dbReference type="Proteomes" id="UP000790347">
    <property type="component" value="Unassembled WGS sequence"/>
</dbReference>
<dbReference type="Gene3D" id="3.30.60.30">
    <property type="match status" value="1"/>
</dbReference>
<dbReference type="Gene3D" id="3.30.40.10">
    <property type="entry name" value="Zinc/RING finger domain, C3HC4 (zinc finger)"/>
    <property type="match status" value="2"/>
</dbReference>
<keyword evidence="10 19" id="KW-0833">Ubl conjugation pathway</keyword>
<proteinExistence type="inferred from homology"/>
<evidence type="ECO:0000313" key="22">
    <source>
        <dbReference type="EMBL" id="KAH9506287.1"/>
    </source>
</evidence>
<dbReference type="GO" id="GO:0007601">
    <property type="term" value="P:visual perception"/>
    <property type="evidence" value="ECO:0007669"/>
    <property type="project" value="UniProtKB-KW"/>
</dbReference>
<dbReference type="PANTHER" id="PTHR45877:SF2">
    <property type="entry name" value="E3 UBIQUITIN-PROTEIN LIGASE SINA-RELATED"/>
    <property type="match status" value="1"/>
</dbReference>
<keyword evidence="11 19" id="KW-0862">Zinc</keyword>
<evidence type="ECO:0000256" key="17">
    <source>
        <dbReference type="ARBA" id="ARBA00062579"/>
    </source>
</evidence>
<dbReference type="InterPro" id="IPR008974">
    <property type="entry name" value="TRAF-like"/>
</dbReference>
<dbReference type="InterPro" id="IPR013083">
    <property type="entry name" value="Znf_RING/FYVE/PHD"/>
</dbReference>
<comment type="domain">
    <text evidence="19">The RING-type zinc finger domain is essential for ubiquitin ligase activity.</text>
</comment>
<comment type="caution">
    <text evidence="22">The sequence shown here is derived from an EMBL/GenBank/DDBJ whole genome shotgun (WGS) entry which is preliminary data.</text>
</comment>
<dbReference type="AlphaFoldDB" id="A0A922L191"/>
<dbReference type="InterPro" id="IPR013010">
    <property type="entry name" value="Znf_SIAH"/>
</dbReference>
<organism evidence="22 23">
    <name type="scientific">Dermatophagoides farinae</name>
    <name type="common">American house dust mite</name>
    <dbReference type="NCBI Taxonomy" id="6954"/>
    <lineage>
        <taxon>Eukaryota</taxon>
        <taxon>Metazoa</taxon>
        <taxon>Ecdysozoa</taxon>
        <taxon>Arthropoda</taxon>
        <taxon>Chelicerata</taxon>
        <taxon>Arachnida</taxon>
        <taxon>Acari</taxon>
        <taxon>Acariformes</taxon>
        <taxon>Sarcoptiformes</taxon>
        <taxon>Astigmata</taxon>
        <taxon>Psoroptidia</taxon>
        <taxon>Analgoidea</taxon>
        <taxon>Pyroglyphidae</taxon>
        <taxon>Dermatophagoidinae</taxon>
        <taxon>Dermatophagoides</taxon>
    </lineage>
</organism>
<evidence type="ECO:0000256" key="16">
    <source>
        <dbReference type="ARBA" id="ARBA00060311"/>
    </source>
</evidence>
<dbReference type="PROSITE" id="PS51081">
    <property type="entry name" value="ZF_SIAH"/>
    <property type="match status" value="1"/>
</dbReference>
<evidence type="ECO:0000256" key="19">
    <source>
        <dbReference type="RuleBase" id="RU201113"/>
    </source>
</evidence>
<evidence type="ECO:0000256" key="13">
    <source>
        <dbReference type="ARBA" id="ARBA00023157"/>
    </source>
</evidence>
<keyword evidence="5" id="KW-0964">Secreted</keyword>
<dbReference type="PROSITE" id="PS00018">
    <property type="entry name" value="EF_HAND_1"/>
    <property type="match status" value="1"/>
</dbReference>
<dbReference type="GO" id="GO:0005737">
    <property type="term" value="C:cytoplasm"/>
    <property type="evidence" value="ECO:0007669"/>
    <property type="project" value="InterPro"/>
</dbReference>
<keyword evidence="23" id="KW-1185">Reference proteome</keyword>
<dbReference type="SUPFAM" id="SSF57850">
    <property type="entry name" value="RING/U-box"/>
    <property type="match status" value="1"/>
</dbReference>
<comment type="function">
    <text evidence="19">E3 ubiquitin-protein ligase that mediates ubiquitination and subsequent proteasomal degradation of target proteins. E3 ubiquitin ligases accept ubiquitin from an E2 ubiquitin-conjugating enzyme in the form of a thioester and then directly transfers the ubiquitin to targeted substrates.</text>
</comment>
<dbReference type="InterPro" id="IPR019577">
    <property type="entry name" value="SPARC/Testican_Ca-bd-dom"/>
</dbReference>
<dbReference type="GO" id="GO:0005509">
    <property type="term" value="F:calcium ion binding"/>
    <property type="evidence" value="ECO:0007669"/>
    <property type="project" value="InterPro"/>
</dbReference>
<dbReference type="SUPFAM" id="SSF49599">
    <property type="entry name" value="TRAF domain-like"/>
    <property type="match status" value="1"/>
</dbReference>
<dbReference type="GO" id="GO:0043161">
    <property type="term" value="P:proteasome-mediated ubiquitin-dependent protein catabolic process"/>
    <property type="evidence" value="ECO:0007669"/>
    <property type="project" value="TreeGrafter"/>
</dbReference>
<evidence type="ECO:0000256" key="7">
    <source>
        <dbReference type="ARBA" id="ARBA00022679"/>
    </source>
</evidence>
<accession>A0A922L191</accession>
<gene>
    <name evidence="22" type="primary">SIAH2</name>
    <name evidence="22" type="ORF">DERF_011027</name>
</gene>
<dbReference type="InterPro" id="IPR004162">
    <property type="entry name" value="SINA-like_animal"/>
</dbReference>
<dbReference type="SUPFAM" id="SSF47473">
    <property type="entry name" value="EF-hand"/>
    <property type="match status" value="1"/>
</dbReference>
<evidence type="ECO:0000256" key="5">
    <source>
        <dbReference type="ARBA" id="ARBA00022525"/>
    </source>
</evidence>
<dbReference type="InterPro" id="IPR001841">
    <property type="entry name" value="Znf_RING"/>
</dbReference>
<keyword evidence="8 19" id="KW-0479">Metal-binding</keyword>
<evidence type="ECO:0000256" key="4">
    <source>
        <dbReference type="ARBA" id="ARBA00009119"/>
    </source>
</evidence>
<dbReference type="PANTHER" id="PTHR45877">
    <property type="entry name" value="E3 UBIQUITIN-PROTEIN LIGASE SIAH2"/>
    <property type="match status" value="1"/>
</dbReference>
<evidence type="ECO:0000256" key="18">
    <source>
        <dbReference type="PROSITE-ProRule" id="PRU00455"/>
    </source>
</evidence>
<dbReference type="Pfam" id="PF21362">
    <property type="entry name" value="Sina_RING"/>
    <property type="match status" value="1"/>
</dbReference>
<dbReference type="FunFam" id="3.30.40.10:FF:000041">
    <property type="entry name" value="E3 ubiquitin-protein ligase SINAT3"/>
    <property type="match status" value="1"/>
</dbReference>
<dbReference type="GO" id="GO:0061630">
    <property type="term" value="F:ubiquitin protein ligase activity"/>
    <property type="evidence" value="ECO:0007669"/>
    <property type="project" value="UniProtKB-EC"/>
</dbReference>
<keyword evidence="6" id="KW-0716">Sensory transduction</keyword>
<reference evidence="22" key="1">
    <citation type="submission" date="2013-05" db="EMBL/GenBank/DDBJ databases">
        <authorList>
            <person name="Yim A.K.Y."/>
            <person name="Chan T.F."/>
            <person name="Ji K.M."/>
            <person name="Liu X.Y."/>
            <person name="Zhou J.W."/>
            <person name="Li R.Q."/>
            <person name="Yang K.Y."/>
            <person name="Li J."/>
            <person name="Li M."/>
            <person name="Law P.T.W."/>
            <person name="Wu Y.L."/>
            <person name="Cai Z.L."/>
            <person name="Qin H."/>
            <person name="Bao Y."/>
            <person name="Leung R.K.K."/>
            <person name="Ng P.K.S."/>
            <person name="Zou J."/>
            <person name="Zhong X.J."/>
            <person name="Ran P.X."/>
            <person name="Zhong N.S."/>
            <person name="Liu Z.G."/>
            <person name="Tsui S.K.W."/>
        </authorList>
    </citation>
    <scope>NUCLEOTIDE SEQUENCE</scope>
    <source>
        <strain evidence="22">Derf</strain>
        <tissue evidence="22">Whole organism</tissue>
    </source>
</reference>
<comment type="domain">
    <text evidence="19">The SBD domain (substrate-binding domain) mediates the interaction with substrate proteins. It is related to the TRAF family.</text>
</comment>
<comment type="catalytic activity">
    <reaction evidence="1 19">
        <text>S-ubiquitinyl-[E2 ubiquitin-conjugating enzyme]-L-cysteine + [acceptor protein]-L-lysine = [E2 ubiquitin-conjugating enzyme]-L-cysteine + N(6)-ubiquitinyl-[acceptor protein]-L-lysine.</text>
        <dbReference type="EC" id="2.3.2.27"/>
    </reaction>
</comment>
<reference evidence="22" key="2">
    <citation type="journal article" date="2022" name="Res Sq">
        <title>Comparative Genomics Reveals Insights into the Divergent Evolution of Astigmatic Mites and Household Pest Adaptations.</title>
        <authorList>
            <person name="Xiong Q."/>
            <person name="Wan A.T.-Y."/>
            <person name="Liu X.-Y."/>
            <person name="Fung C.S.-H."/>
            <person name="Xiao X."/>
            <person name="Malainual N."/>
            <person name="Hou J."/>
            <person name="Wang L."/>
            <person name="Wang M."/>
            <person name="Yang K."/>
            <person name="Cui Y."/>
            <person name="Leung E."/>
            <person name="Nong W."/>
            <person name="Shin S.-K."/>
            <person name="Au S."/>
            <person name="Jeong K.Y."/>
            <person name="Chew F.T."/>
            <person name="Hui J."/>
            <person name="Leung T.F."/>
            <person name="Tungtrongchitr A."/>
            <person name="Zhong N."/>
            <person name="Liu Z."/>
            <person name="Tsui S."/>
        </authorList>
    </citation>
    <scope>NUCLEOTIDE SEQUENCE</scope>
    <source>
        <strain evidence="22">Derf</strain>
        <tissue evidence="22">Whole organism</tissue>
    </source>
</reference>
<keyword evidence="12" id="KW-0106">Calcium</keyword>
<evidence type="ECO:0000256" key="11">
    <source>
        <dbReference type="ARBA" id="ARBA00022833"/>
    </source>
</evidence>
<dbReference type="PROSITE" id="PS50089">
    <property type="entry name" value="ZF_RING_2"/>
    <property type="match status" value="1"/>
</dbReference>
<dbReference type="GO" id="GO:0030154">
    <property type="term" value="P:cell differentiation"/>
    <property type="evidence" value="ECO:0007669"/>
    <property type="project" value="UniProtKB-ARBA"/>
</dbReference>
<dbReference type="FunFam" id="2.60.210.10:FF:000002">
    <property type="entry name" value="E3 ubiquitin-protein ligase"/>
    <property type="match status" value="1"/>
</dbReference>
<comment type="similarity">
    <text evidence="4 19">Belongs to the SINA (Seven in absentia) family.</text>
</comment>
<dbReference type="EC" id="2.3.2.27" evidence="19"/>
<comment type="subcellular location">
    <subcellularLocation>
        <location evidence="2">Secreted</location>
    </subcellularLocation>
</comment>
<name>A0A922L191_DERFA</name>
<dbReference type="GO" id="GO:0031624">
    <property type="term" value="F:ubiquitin conjugating enzyme binding"/>
    <property type="evidence" value="ECO:0007669"/>
    <property type="project" value="TreeGrafter"/>
</dbReference>
<evidence type="ECO:0000259" key="21">
    <source>
        <dbReference type="PROSITE" id="PS51081"/>
    </source>
</evidence>
<dbReference type="Pfam" id="PF03145">
    <property type="entry name" value="Sina_TRAF"/>
    <property type="match status" value="1"/>
</dbReference>
<comment type="subunit">
    <text evidence="17">Component of some E3 complex at least composed of sina, ebi and phyl. Interacts with eff.</text>
</comment>
<dbReference type="EMBL" id="ASGP02000005">
    <property type="protein sequence ID" value="KAH9506287.1"/>
    <property type="molecule type" value="Genomic_DNA"/>
</dbReference>
<keyword evidence="14" id="KW-0325">Glycoprotein</keyword>
<dbReference type="Gene3D" id="1.10.238.10">
    <property type="entry name" value="EF-hand"/>
    <property type="match status" value="1"/>
</dbReference>